<evidence type="ECO:0000313" key="4">
    <source>
        <dbReference type="Proteomes" id="UP001354989"/>
    </source>
</evidence>
<dbReference type="CDD" id="cd01127">
    <property type="entry name" value="TrwB_TraG_TraD_VirD4"/>
    <property type="match status" value="1"/>
</dbReference>
<gene>
    <name evidence="3" type="ORF">PEPS_40900</name>
</gene>
<dbReference type="InterPro" id="IPR033186">
    <property type="entry name" value="HerA_C"/>
</dbReference>
<proteinExistence type="predicted"/>
<sequence>MDSGQFSADQQKQFDFSGPSFTLGTGIFDGKPISGATVKVPLKTLNRHGLVAGATGTGKTKTVQVLAEGLSKAGVPVLLMDLKGDLSGLAAQGTENTHITHRQTLIGEPYAPQPFPVELLTLTSEDHGVPLRATVTEFGPILLGKTLELNATQQGVLAVLFKYFDDHGLPLIDLKDLKKGLQYLSNEGKKEFEEHYGRISSASVGAIQRKIIALEQQGANEFFGEPSFEVDDLMRVDQKGEAFISVVRLTEIQDKPALFSSFMLSLLVELYDNLPEQGDSEKPKLTIFIDEAHLMFREASKALIDQLEIVVKLIRSKGVGVFFCTQVPSDVPDQILGQLGLRIQHAMRAVTAKDRKAIRLVAQNFPDSPYYDLETMLTTLGIGEALFTCLNEKGIPTASVATYLNAPKSRMGTLTTQELDQLVETSEIYGQYKDPVDRESAYEMLIKKIDGAEESEESPKTEAPKDQSARPKKEKSMMETLSNNTFVRQLGRTVVREISRGLLGALGLRNRR</sequence>
<dbReference type="RefSeq" id="WP_338398952.1">
    <property type="nucleotide sequence ID" value="NZ_AP025295.1"/>
</dbReference>
<dbReference type="Proteomes" id="UP001354989">
    <property type="component" value="Plasmid pPP3"/>
</dbReference>
<geneLocation type="plasmid" evidence="3 4">
    <name>pPP3</name>
</geneLocation>
<evidence type="ECO:0000313" key="3">
    <source>
        <dbReference type="EMBL" id="BDD01810.1"/>
    </source>
</evidence>
<dbReference type="SUPFAM" id="SSF52540">
    <property type="entry name" value="P-loop containing nucleoside triphosphate hydrolases"/>
    <property type="match status" value="1"/>
</dbReference>
<dbReference type="PANTHER" id="PTHR30121:SF6">
    <property type="entry name" value="SLR6007 PROTEIN"/>
    <property type="match status" value="1"/>
</dbReference>
<evidence type="ECO:0000256" key="1">
    <source>
        <dbReference type="SAM" id="MobiDB-lite"/>
    </source>
</evidence>
<dbReference type="PANTHER" id="PTHR30121">
    <property type="entry name" value="UNCHARACTERIZED PROTEIN YJGR-RELATED"/>
    <property type="match status" value="1"/>
</dbReference>
<dbReference type="Pfam" id="PF05872">
    <property type="entry name" value="HerA_C"/>
    <property type="match status" value="1"/>
</dbReference>
<dbReference type="InterPro" id="IPR051162">
    <property type="entry name" value="T4SS_component"/>
</dbReference>
<dbReference type="EMBL" id="AP025295">
    <property type="protein sequence ID" value="BDD01810.1"/>
    <property type="molecule type" value="Genomic_DNA"/>
</dbReference>
<dbReference type="Gene3D" id="3.40.50.300">
    <property type="entry name" value="P-loop containing nucleotide triphosphate hydrolases"/>
    <property type="match status" value="2"/>
</dbReference>
<feature type="region of interest" description="Disordered" evidence="1">
    <location>
        <begin position="450"/>
        <end position="482"/>
    </location>
</feature>
<protein>
    <submittedName>
        <fullName evidence="3">ATPase</fullName>
    </submittedName>
</protein>
<accession>A0ABN6LF54</accession>
<dbReference type="CDD" id="cd01983">
    <property type="entry name" value="SIMIBI"/>
    <property type="match status" value="1"/>
</dbReference>
<feature type="compositionally biased region" description="Basic and acidic residues" evidence="1">
    <location>
        <begin position="450"/>
        <end position="477"/>
    </location>
</feature>
<feature type="domain" description="Helicase HerA-like C-terminal" evidence="2">
    <location>
        <begin position="35"/>
        <end position="511"/>
    </location>
</feature>
<dbReference type="InterPro" id="IPR027417">
    <property type="entry name" value="P-loop_NTPase"/>
</dbReference>
<keyword evidence="4" id="KW-1185">Reference proteome</keyword>
<reference evidence="3 4" key="1">
    <citation type="submission" date="2021-12" db="EMBL/GenBank/DDBJ databases">
        <title>Genome sequencing of bacteria with rrn-lacking chromosome and rrn-plasmid.</title>
        <authorList>
            <person name="Anda M."/>
            <person name="Iwasaki W."/>
        </authorList>
    </citation>
    <scope>NUCLEOTIDE SEQUENCE [LARGE SCALE GENOMIC DNA]</scope>
    <source>
        <strain evidence="3 4">NBRC 101262</strain>
        <plasmid evidence="3 4">pPP3</plasmid>
    </source>
</reference>
<evidence type="ECO:0000259" key="2">
    <source>
        <dbReference type="Pfam" id="PF05872"/>
    </source>
</evidence>
<name>A0ABN6LF54_9BACT</name>
<organism evidence="3 4">
    <name type="scientific">Persicobacter psychrovividus</name>
    <dbReference type="NCBI Taxonomy" id="387638"/>
    <lineage>
        <taxon>Bacteria</taxon>
        <taxon>Pseudomonadati</taxon>
        <taxon>Bacteroidota</taxon>
        <taxon>Cytophagia</taxon>
        <taxon>Cytophagales</taxon>
        <taxon>Persicobacteraceae</taxon>
        <taxon>Persicobacter</taxon>
    </lineage>
</organism>
<keyword evidence="3" id="KW-0614">Plasmid</keyword>